<keyword evidence="4 8" id="KW-0812">Transmembrane</keyword>
<dbReference type="PANTHER" id="PTHR23504:SF14">
    <property type="entry name" value="MAJOR FACILITATOR SUPERFAMILY DOMAIN-CONTAINING PROTEIN 9"/>
    <property type="match status" value="1"/>
</dbReference>
<gene>
    <name evidence="10" type="ORF">J0S82_008398</name>
</gene>
<dbReference type="Pfam" id="PF07690">
    <property type="entry name" value="MFS_1"/>
    <property type="match status" value="1"/>
</dbReference>
<keyword evidence="5 8" id="KW-1133">Transmembrane helix</keyword>
<evidence type="ECO:0000256" key="3">
    <source>
        <dbReference type="ARBA" id="ARBA00022448"/>
    </source>
</evidence>
<dbReference type="PANTHER" id="PTHR23504">
    <property type="entry name" value="MAJOR FACILITATOR SUPERFAMILY DOMAIN-CONTAINING PROTEIN 10"/>
    <property type="match status" value="1"/>
</dbReference>
<dbReference type="EMBL" id="JAGFMF010012281">
    <property type="protein sequence ID" value="KAG8504876.1"/>
    <property type="molecule type" value="Genomic_DNA"/>
</dbReference>
<dbReference type="Gene3D" id="1.20.1250.20">
    <property type="entry name" value="MFS general substrate transporter like domains"/>
    <property type="match status" value="1"/>
</dbReference>
<comment type="similarity">
    <text evidence="2">Belongs to the major facilitator superfamily.</text>
</comment>
<evidence type="ECO:0000256" key="7">
    <source>
        <dbReference type="SAM" id="MobiDB-lite"/>
    </source>
</evidence>
<evidence type="ECO:0000256" key="6">
    <source>
        <dbReference type="ARBA" id="ARBA00023136"/>
    </source>
</evidence>
<sequence length="504" mass="53848">RTPPASAWGGAGAPQGGRGGCCGHRCAPRGVCMEVWAGHGPGLRSAPGLAPETQKSRREPRTGTEAAAPCPVQTHRFLLCLYLVGFLDLFGVSMVVPLLSLHVKSLGASPTLAGIVGSSYGILQLFSSTMVGCWSDVVGRRPSLLVCILLSALGYLILGASTNVFLFTLARVPVGIFKHTLSISRALLSDLVAEKERPLVIGRFNTASSVGFILGPMVGGYLTELDGGFYLTAFICFSVFILNAGLVWLFPWNEVKPESTKNGLWLEKHGEVLGNRDHQVLGANTTRETMASKKNAQLPWMEVVSTLQNMKNLIFSEMWDIFLVRLLMAVAVMLYYSNFVLALEERFGVRPKTTGYLISYSSAMGALAGFALGPIMRLYKHNSHTILLHSSVLTFLLLLLYSTAHTIGTVIFSSTLLSFSTAIGRTCITDLQLTVGGTQASGTLIGVGQSVTAMGRIIAPLLSGLAQEVSPCGPPSLGAVLALGAIFIMSLNKPRYSGNTSDKF</sequence>
<feature type="transmembrane region" description="Helical" evidence="8">
    <location>
        <begin position="77"/>
        <end position="99"/>
    </location>
</feature>
<evidence type="ECO:0000256" key="8">
    <source>
        <dbReference type="SAM" id="Phobius"/>
    </source>
</evidence>
<keyword evidence="6 8" id="KW-0472">Membrane</keyword>
<feature type="region of interest" description="Disordered" evidence="7">
    <location>
        <begin position="43"/>
        <end position="66"/>
    </location>
</feature>
<dbReference type="Proteomes" id="UP000700334">
    <property type="component" value="Unassembled WGS sequence"/>
</dbReference>
<dbReference type="AlphaFoldDB" id="A0A8J6DDT8"/>
<evidence type="ECO:0000313" key="10">
    <source>
        <dbReference type="EMBL" id="KAG8504876.1"/>
    </source>
</evidence>
<protein>
    <submittedName>
        <fullName evidence="10">Major facilitator superfamily domain-containing protein 9</fullName>
    </submittedName>
</protein>
<evidence type="ECO:0000313" key="11">
    <source>
        <dbReference type="Proteomes" id="UP000700334"/>
    </source>
</evidence>
<dbReference type="OrthoDB" id="10262656at2759"/>
<reference evidence="10" key="1">
    <citation type="journal article" date="2021" name="Evol. Appl.">
        <title>The genome of the Pyrenean desman and the effects of bottlenecks and inbreeding on the genomic landscape of an endangered species.</title>
        <authorList>
            <person name="Escoda L."/>
            <person name="Castresana J."/>
        </authorList>
    </citation>
    <scope>NUCLEOTIDE SEQUENCE</scope>
    <source>
        <strain evidence="10">IBE-C5619</strain>
    </source>
</reference>
<proteinExistence type="inferred from homology"/>
<dbReference type="SUPFAM" id="SSF103473">
    <property type="entry name" value="MFS general substrate transporter"/>
    <property type="match status" value="1"/>
</dbReference>
<evidence type="ECO:0000256" key="4">
    <source>
        <dbReference type="ARBA" id="ARBA00022692"/>
    </source>
</evidence>
<feature type="transmembrane region" description="Helical" evidence="8">
    <location>
        <begin position="144"/>
        <end position="170"/>
    </location>
</feature>
<dbReference type="PROSITE" id="PS50850">
    <property type="entry name" value="MFS"/>
    <property type="match status" value="1"/>
</dbReference>
<keyword evidence="3" id="KW-0813">Transport</keyword>
<feature type="transmembrane region" description="Helical" evidence="8">
    <location>
        <begin position="357"/>
        <end position="379"/>
    </location>
</feature>
<dbReference type="GO" id="GO:0022857">
    <property type="term" value="F:transmembrane transporter activity"/>
    <property type="evidence" value="ECO:0007669"/>
    <property type="project" value="InterPro"/>
</dbReference>
<feature type="transmembrane region" description="Helical" evidence="8">
    <location>
        <begin position="318"/>
        <end position="337"/>
    </location>
</feature>
<feature type="non-terminal residue" evidence="10">
    <location>
        <position position="504"/>
    </location>
</feature>
<feature type="transmembrane region" description="Helical" evidence="8">
    <location>
        <begin position="200"/>
        <end position="222"/>
    </location>
</feature>
<accession>A0A8J6DDT8</accession>
<evidence type="ECO:0000259" key="9">
    <source>
        <dbReference type="PROSITE" id="PS50850"/>
    </source>
</evidence>
<evidence type="ECO:0000256" key="2">
    <source>
        <dbReference type="ARBA" id="ARBA00008335"/>
    </source>
</evidence>
<comment type="caution">
    <text evidence="10">The sequence shown here is derived from an EMBL/GenBank/DDBJ whole genome shotgun (WGS) entry which is preliminary data.</text>
</comment>
<feature type="domain" description="Major facilitator superfamily (MFS) profile" evidence="9">
    <location>
        <begin position="77"/>
        <end position="504"/>
    </location>
</feature>
<organism evidence="10 11">
    <name type="scientific">Galemys pyrenaicus</name>
    <name type="common">Iberian desman</name>
    <name type="synonym">Pyrenean desman</name>
    <dbReference type="NCBI Taxonomy" id="202257"/>
    <lineage>
        <taxon>Eukaryota</taxon>
        <taxon>Metazoa</taxon>
        <taxon>Chordata</taxon>
        <taxon>Craniata</taxon>
        <taxon>Vertebrata</taxon>
        <taxon>Euteleostomi</taxon>
        <taxon>Mammalia</taxon>
        <taxon>Eutheria</taxon>
        <taxon>Laurasiatheria</taxon>
        <taxon>Eulipotyphla</taxon>
        <taxon>Talpidae</taxon>
        <taxon>Galemys</taxon>
    </lineage>
</organism>
<feature type="non-terminal residue" evidence="10">
    <location>
        <position position="1"/>
    </location>
</feature>
<name>A0A8J6DDT8_GALPY</name>
<comment type="subcellular location">
    <subcellularLocation>
        <location evidence="1">Membrane</location>
        <topology evidence="1">Multi-pass membrane protein</topology>
    </subcellularLocation>
</comment>
<dbReference type="InterPro" id="IPR020846">
    <property type="entry name" value="MFS_dom"/>
</dbReference>
<feature type="transmembrane region" description="Helical" evidence="8">
    <location>
        <begin position="228"/>
        <end position="250"/>
    </location>
</feature>
<evidence type="ECO:0000256" key="1">
    <source>
        <dbReference type="ARBA" id="ARBA00004141"/>
    </source>
</evidence>
<dbReference type="GO" id="GO:0016020">
    <property type="term" value="C:membrane"/>
    <property type="evidence" value="ECO:0007669"/>
    <property type="project" value="UniProtKB-SubCell"/>
</dbReference>
<evidence type="ECO:0000256" key="5">
    <source>
        <dbReference type="ARBA" id="ARBA00022989"/>
    </source>
</evidence>
<dbReference type="InterPro" id="IPR036259">
    <property type="entry name" value="MFS_trans_sf"/>
</dbReference>
<dbReference type="CDD" id="cd17390">
    <property type="entry name" value="MFS_MFSD9"/>
    <property type="match status" value="1"/>
</dbReference>
<dbReference type="InterPro" id="IPR001958">
    <property type="entry name" value="Tet-R_TetA/multi-R_MdtG-like"/>
</dbReference>
<keyword evidence="11" id="KW-1185">Reference proteome</keyword>
<dbReference type="InterPro" id="IPR011701">
    <property type="entry name" value="MFS"/>
</dbReference>
<dbReference type="PRINTS" id="PR01035">
    <property type="entry name" value="TCRTETA"/>
</dbReference>
<feature type="transmembrane region" description="Helical" evidence="8">
    <location>
        <begin position="111"/>
        <end position="132"/>
    </location>
</feature>